<dbReference type="Proteomes" id="UP000000546">
    <property type="component" value="Chromosome"/>
</dbReference>
<keyword evidence="2" id="KW-1185">Reference proteome</keyword>
<dbReference type="RefSeq" id="WP_011280297.1">
    <property type="nucleotide sequence ID" value="NC_007204.1"/>
</dbReference>
<dbReference type="OrthoDB" id="8609885at2"/>
<gene>
    <name evidence="1" type="ordered locus">Psyc_1022</name>
</gene>
<protein>
    <submittedName>
        <fullName evidence="1">Uncharacterized protein</fullName>
    </submittedName>
</protein>
<dbReference type="eggNOG" id="ENOG502Z7PU">
    <property type="taxonomic scope" value="Bacteria"/>
</dbReference>
<proteinExistence type="predicted"/>
<dbReference type="KEGG" id="par:Psyc_1022"/>
<dbReference type="AlphaFoldDB" id="Q4FSY3"/>
<name>Q4FSY3_PSYA2</name>
<sequence length="637" mass="69510">MADFIPSSQLNFTELRQPTSDIQFGASGAANNDVNVRISANINATSAGQALSAEPLTGVSIHAFYQLNATASGTASYDSNVDRLATHDVSSDMQNGKLTGIDKRSGYESNEQLSTQVLVNWQQSSLIGTDNQAIFESNEKLQTSSKPVFESSELIGTPSKQLYESQAFMAHSRAISNEGADRISISNWFGYEAMLKRQTERQIVYEGADWLGRYRNYSNRAAQVLANDFAELIETAKVIYSAHSERFIIIDNSVPIKSIDLVLLDFTCRWYAAQTELSFGASCQYQNPLPDYKTGVTFVTNSVSLTRSDDGREIKLLDFSVGIDSNSYAWSFSATVPLSELSKVNTALEQRIGVEFTCNGNLWRFILDGCDDSISFGESSLTIKGKSRAMLLASPYAAARDFKYTTALSARQIAEDELNRGGVPSGFTLDWQLAGVNGWNVPANTYSYTGKTPINSLQWIAEAAGGFINADMSADIIHMLEQYPIKSWEWALQTPSINLTQSLITSRSRGRINKPAYNGVLLYGEHDTSFGGLIKRTGTAGGYQPPMITSDLMTDQLAAISRGKMILSDTGDIGNIGISMPLVADVGVLKPSTLIGVNDGESWVGMVRGTTITGRPSSNRALEVDQSINVERHFDKG</sequence>
<dbReference type="HOGENOM" id="CLU_397748_0_0_6"/>
<evidence type="ECO:0000313" key="1">
    <source>
        <dbReference type="EMBL" id="AAZ18875.1"/>
    </source>
</evidence>
<accession>Q4FSY3</accession>
<dbReference type="EMBL" id="CP000082">
    <property type="protein sequence ID" value="AAZ18875.1"/>
    <property type="molecule type" value="Genomic_DNA"/>
</dbReference>
<organism evidence="1 2">
    <name type="scientific">Psychrobacter arcticus (strain DSM 17307 / VKM B-2377 / 273-4)</name>
    <dbReference type="NCBI Taxonomy" id="259536"/>
    <lineage>
        <taxon>Bacteria</taxon>
        <taxon>Pseudomonadati</taxon>
        <taxon>Pseudomonadota</taxon>
        <taxon>Gammaproteobacteria</taxon>
        <taxon>Moraxellales</taxon>
        <taxon>Moraxellaceae</taxon>
        <taxon>Psychrobacter</taxon>
    </lineage>
</organism>
<dbReference type="STRING" id="259536.Psyc_1022"/>
<reference evidence="1 2" key="1">
    <citation type="journal article" date="2010" name="Appl. Environ. Microbiol.">
        <title>The genome sequence of Psychrobacter arcticus 273-4, a psychroactive Siberian permafrost bacterium, reveals mechanisms for adaptation to low-temperature growth.</title>
        <authorList>
            <person name="Ayala-del-Rio H.L."/>
            <person name="Chain P.S."/>
            <person name="Grzymski J.J."/>
            <person name="Ponder M.A."/>
            <person name="Ivanova N."/>
            <person name="Bergholz P.W."/>
            <person name="Di Bartolo G."/>
            <person name="Hauser L."/>
            <person name="Land M."/>
            <person name="Bakermans C."/>
            <person name="Rodrigues D."/>
            <person name="Klappenbach J."/>
            <person name="Zarka D."/>
            <person name="Larimer F."/>
            <person name="Richardson P."/>
            <person name="Murray A."/>
            <person name="Thomashow M."/>
            <person name="Tiedje J.M."/>
        </authorList>
    </citation>
    <scope>NUCLEOTIDE SEQUENCE [LARGE SCALE GENOMIC DNA]</scope>
    <source>
        <strain evidence="2">DSM 17307 / VKM B-2377 / 273-4</strain>
    </source>
</reference>
<evidence type="ECO:0000313" key="2">
    <source>
        <dbReference type="Proteomes" id="UP000000546"/>
    </source>
</evidence>